<dbReference type="Proteomes" id="UP000023435">
    <property type="component" value="Unassembled WGS sequence"/>
</dbReference>
<sequence length="94" mass="10666">MPRRQNLIDAIERYDDWGRPWAFFDTVASDGSLDDADRREWAIVWAAVCDERLWTSGSLGEATAQAEIAIASSIPWLSPRACRHLANAAAYQWR</sequence>
<dbReference type="RefSeq" id="WP_036102599.1">
    <property type="nucleotide sequence ID" value="NZ_JAJA02000001.1"/>
</dbReference>
<dbReference type="EMBL" id="JAJA02000001">
    <property type="protein sequence ID" value="KWS04923.1"/>
    <property type="molecule type" value="Genomic_DNA"/>
</dbReference>
<evidence type="ECO:0000313" key="1">
    <source>
        <dbReference type="EMBL" id="KWS04923.1"/>
    </source>
</evidence>
<name>A0A125MMZ2_9GAMM</name>
<proteinExistence type="predicted"/>
<reference evidence="1 2" key="1">
    <citation type="journal article" date="2014" name="Genome Announc.">
        <title>Draft Genome Sequence of Lysobacter capsici AZ78, a Bacterium Antagonistic to Plant-Pathogenic Oomycetes.</title>
        <authorList>
            <person name="Puopolo G."/>
            <person name="Sonego P."/>
            <person name="Engelen K."/>
            <person name="Pertot I."/>
        </authorList>
    </citation>
    <scope>NUCLEOTIDE SEQUENCE [LARGE SCALE GENOMIC DNA]</scope>
    <source>
        <strain evidence="1 2">AZ78</strain>
    </source>
</reference>
<organism evidence="1 2">
    <name type="scientific">Lysobacter capsici AZ78</name>
    <dbReference type="NCBI Taxonomy" id="1444315"/>
    <lineage>
        <taxon>Bacteria</taxon>
        <taxon>Pseudomonadati</taxon>
        <taxon>Pseudomonadota</taxon>
        <taxon>Gammaproteobacteria</taxon>
        <taxon>Lysobacterales</taxon>
        <taxon>Lysobacteraceae</taxon>
        <taxon>Lysobacter</taxon>
    </lineage>
</organism>
<keyword evidence="2" id="KW-1185">Reference proteome</keyword>
<protein>
    <submittedName>
        <fullName evidence="1">Uncharacterized protein</fullName>
    </submittedName>
</protein>
<dbReference type="AlphaFoldDB" id="A0A125MMZ2"/>
<evidence type="ECO:0000313" key="2">
    <source>
        <dbReference type="Proteomes" id="UP000023435"/>
    </source>
</evidence>
<comment type="caution">
    <text evidence="1">The sequence shown here is derived from an EMBL/GenBank/DDBJ whole genome shotgun (WGS) entry which is preliminary data.</text>
</comment>
<dbReference type="OrthoDB" id="7010307at2"/>
<gene>
    <name evidence="1" type="ORF">AZ78_2473</name>
</gene>
<accession>A0A125MMZ2</accession>